<name>A0A1M5CTR0_LOKAT</name>
<keyword evidence="3" id="KW-1185">Reference proteome</keyword>
<evidence type="ECO:0000256" key="1">
    <source>
        <dbReference type="SAM" id="Phobius"/>
    </source>
</evidence>
<dbReference type="Gene3D" id="3.30.2090.10">
    <property type="entry name" value="Multidrug efflux transporter AcrB TolC docking domain, DN and DC subdomains"/>
    <property type="match status" value="2"/>
</dbReference>
<feature type="transmembrane region" description="Helical" evidence="1">
    <location>
        <begin position="536"/>
        <end position="556"/>
    </location>
</feature>
<dbReference type="STRING" id="366533.SAMN05444339_10893"/>
<dbReference type="Gene3D" id="1.20.1640.10">
    <property type="entry name" value="Multidrug efflux transporter AcrB transmembrane domain"/>
    <property type="match status" value="2"/>
</dbReference>
<protein>
    <submittedName>
        <fullName evidence="2">Multidrug efflux pump subunit AcrB</fullName>
    </submittedName>
</protein>
<dbReference type="Gene3D" id="3.30.70.1430">
    <property type="entry name" value="Multidrug efflux transporter AcrB pore domain"/>
    <property type="match status" value="2"/>
</dbReference>
<dbReference type="Gene3D" id="3.30.70.1320">
    <property type="entry name" value="Multidrug efflux transporter AcrB pore domain like"/>
    <property type="match status" value="1"/>
</dbReference>
<feature type="transmembrane region" description="Helical" evidence="1">
    <location>
        <begin position="471"/>
        <end position="490"/>
    </location>
</feature>
<feature type="transmembrane region" description="Helical" evidence="1">
    <location>
        <begin position="367"/>
        <end position="387"/>
    </location>
</feature>
<feature type="transmembrane region" description="Helical" evidence="1">
    <location>
        <begin position="936"/>
        <end position="960"/>
    </location>
</feature>
<reference evidence="3" key="1">
    <citation type="submission" date="2016-11" db="EMBL/GenBank/DDBJ databases">
        <authorList>
            <person name="Varghese N."/>
            <person name="Submissions S."/>
        </authorList>
    </citation>
    <scope>NUCLEOTIDE SEQUENCE [LARGE SCALE GENOMIC DNA]</scope>
    <source>
        <strain evidence="3">DSM 29326</strain>
    </source>
</reference>
<feature type="transmembrane region" description="Helical" evidence="1">
    <location>
        <begin position="981"/>
        <end position="1000"/>
    </location>
</feature>
<dbReference type="InterPro" id="IPR027463">
    <property type="entry name" value="AcrB_DN_DC_subdom"/>
</dbReference>
<dbReference type="EMBL" id="FQUE01000008">
    <property type="protein sequence ID" value="SHF58138.1"/>
    <property type="molecule type" value="Genomic_DNA"/>
</dbReference>
<evidence type="ECO:0000313" key="3">
    <source>
        <dbReference type="Proteomes" id="UP000183987"/>
    </source>
</evidence>
<accession>A0A1M5CTR0</accession>
<feature type="transmembrane region" description="Helical" evidence="1">
    <location>
        <begin position="1057"/>
        <end position="1083"/>
    </location>
</feature>
<dbReference type="PANTHER" id="PTHR32063">
    <property type="match status" value="1"/>
</dbReference>
<dbReference type="GO" id="GO:0042910">
    <property type="term" value="F:xenobiotic transmembrane transporter activity"/>
    <property type="evidence" value="ECO:0007669"/>
    <property type="project" value="TreeGrafter"/>
</dbReference>
<dbReference type="Gene3D" id="3.30.70.1440">
    <property type="entry name" value="Multidrug efflux transporter AcrB pore domain"/>
    <property type="match status" value="1"/>
</dbReference>
<gene>
    <name evidence="2" type="ORF">SAMN05444339_10893</name>
</gene>
<sequence length="1136" mass="119609">MDRQRSTGGDALNARAGGLLSYFTRHRTVANLLLLLMLGAGLMAWPNMRAQYFPDVIIDGIDVSVRWDGAGAESVDAGIVQVLGPALQAVEGVTDTEARATEGSARISLEFAPGTNMDRAAEDVQAAIDSAGNLPEDAEDPELRRGGWSDRVTDVVITGPVGVDQLGRFADEMVVRLFQSGVTQATVKGIAAPSTIVEVPSLSLIRHDIGLSDIASRIAEEATGNAVGDVAGTARVRTGASNRSAEAIAAIALRSNPDGSTLTIGDVARVTVEGVDRSRAYFVGDNPAVEISVVRSANGDAIGLQDSVERVAAELQATLPPGTTIDLINARAEEITGRLDLLFENGLQGLALVVILLFLFLNARTALWVAMGIPASMLAAIALMYAFGITINMISLFALILTLGIVVDDAIVVGEHADYRARTLREPPKVAAERAAIKMFSPVFSATLTTVIAFFGLVAVGGRFGSLIADIPFTVIVVLAASLVECFLILPNHLSHSIGPNAGQAWYDAPSRWVNRGFDAFSLRVFRPVMALVIRARYPVLAGVILILASQIAMFVRGDVRWQFFSSPEQGEVTGNFAMLPGATRADTIEMMHEMQRATTALAARYADETGSNPVTYVIAEIGGNAGRGIAGADQKDPDQLGAISISLTDADSRPFTSSDFVSALQEEVVQSPMAEIVSFRSYGSGPGGDSLDVQMSGADAVTLKDAAEALKSALTQFPEVSGLEDSLAYDKEELLLELTPQGAALGLNIDALGGILRNRLTGIEAATYPDGIRSATIRVELPEAEQTADFLTRTRISTGDGTFVPLGDVVSVTSRTGFGTVRRENGIPLISVTGELSDDDPDRAAQIQKIIDETILPDIAARFGVETSLAGLSEQEDAFLSDATNALILVLGGIYLSLAWIFSSWTRPLVVMAIIPFGLVGAIYGHHAWGIPMSLFTVVGLIGMVGIIINDSIVLVTTIDEYAADRGLVPAIIDGVANRLRPVLLTTLTTVLGLAPLLYEGSTQAEFLKPTVVTLVYGLGFGMVLVLLVVPSLMAMQADVSRQIRAAQRAVRSRRAAMWGPVALGGLAVLTLFGALVVPVLLTGAAWPAAQAMLPLLAGGAGAAMAVFIAGLGLVLLAIYIAAALVMAVRRRPPA</sequence>
<dbReference type="OrthoDB" id="174266at2"/>
<dbReference type="GO" id="GO:0005886">
    <property type="term" value="C:plasma membrane"/>
    <property type="evidence" value="ECO:0007669"/>
    <property type="project" value="TreeGrafter"/>
</dbReference>
<feature type="transmembrane region" description="Helical" evidence="1">
    <location>
        <begin position="1012"/>
        <end position="1036"/>
    </location>
</feature>
<keyword evidence="1" id="KW-1133">Transmembrane helix</keyword>
<dbReference type="Proteomes" id="UP000183987">
    <property type="component" value="Unassembled WGS sequence"/>
</dbReference>
<dbReference type="SUPFAM" id="SSF82866">
    <property type="entry name" value="Multidrug efflux transporter AcrB transmembrane domain"/>
    <property type="match status" value="2"/>
</dbReference>
<evidence type="ECO:0000313" key="2">
    <source>
        <dbReference type="EMBL" id="SHF58138.1"/>
    </source>
</evidence>
<dbReference type="Pfam" id="PF00873">
    <property type="entry name" value="ACR_tran"/>
    <property type="match status" value="1"/>
</dbReference>
<feature type="transmembrane region" description="Helical" evidence="1">
    <location>
        <begin position="29"/>
        <end position="48"/>
    </location>
</feature>
<feature type="transmembrane region" description="Helical" evidence="1">
    <location>
        <begin position="910"/>
        <end position="930"/>
    </location>
</feature>
<dbReference type="PRINTS" id="PR00702">
    <property type="entry name" value="ACRIFLAVINRP"/>
</dbReference>
<keyword evidence="1" id="KW-0472">Membrane</keyword>
<dbReference type="PANTHER" id="PTHR32063:SF33">
    <property type="entry name" value="RND SUPERFAMILY EFFLUX PUMP PERMEASE COMPONENT"/>
    <property type="match status" value="1"/>
</dbReference>
<organism evidence="2 3">
    <name type="scientific">Loktanella atrilutea</name>
    <dbReference type="NCBI Taxonomy" id="366533"/>
    <lineage>
        <taxon>Bacteria</taxon>
        <taxon>Pseudomonadati</taxon>
        <taxon>Pseudomonadota</taxon>
        <taxon>Alphaproteobacteria</taxon>
        <taxon>Rhodobacterales</taxon>
        <taxon>Roseobacteraceae</taxon>
        <taxon>Loktanella</taxon>
    </lineage>
</organism>
<feature type="transmembrane region" description="Helical" evidence="1">
    <location>
        <begin position="1103"/>
        <end position="1130"/>
    </location>
</feature>
<dbReference type="RefSeq" id="WP_072858141.1">
    <property type="nucleotide sequence ID" value="NZ_FQUE01000008.1"/>
</dbReference>
<dbReference type="SUPFAM" id="SSF82693">
    <property type="entry name" value="Multidrug efflux transporter AcrB pore domain, PN1, PN2, PC1 and PC2 subdomains"/>
    <property type="match status" value="1"/>
</dbReference>
<keyword evidence="1" id="KW-0812">Transmembrane</keyword>
<dbReference type="AlphaFoldDB" id="A0A1M5CTR0"/>
<dbReference type="InterPro" id="IPR001036">
    <property type="entry name" value="Acrflvin-R"/>
</dbReference>
<feature type="transmembrane region" description="Helical" evidence="1">
    <location>
        <begin position="884"/>
        <end position="903"/>
    </location>
</feature>
<feature type="transmembrane region" description="Helical" evidence="1">
    <location>
        <begin position="341"/>
        <end position="360"/>
    </location>
</feature>
<proteinExistence type="predicted"/>
<feature type="transmembrane region" description="Helical" evidence="1">
    <location>
        <begin position="393"/>
        <end position="414"/>
    </location>
</feature>
<dbReference type="SUPFAM" id="SSF82714">
    <property type="entry name" value="Multidrug efflux transporter AcrB TolC docking domain, DN and DC subdomains"/>
    <property type="match status" value="2"/>
</dbReference>
<feature type="transmembrane region" description="Helical" evidence="1">
    <location>
        <begin position="435"/>
        <end position="459"/>
    </location>
</feature>